<dbReference type="SUPFAM" id="SSF50156">
    <property type="entry name" value="PDZ domain-like"/>
    <property type="match status" value="1"/>
</dbReference>
<dbReference type="KEGG" id="ahel:Q31a_46220"/>
<reference evidence="3 4" key="1">
    <citation type="submission" date="2019-02" db="EMBL/GenBank/DDBJ databases">
        <title>Deep-cultivation of Planctomycetes and their phenomic and genomic characterization uncovers novel biology.</title>
        <authorList>
            <person name="Wiegand S."/>
            <person name="Jogler M."/>
            <person name="Boedeker C."/>
            <person name="Pinto D."/>
            <person name="Vollmers J."/>
            <person name="Rivas-Marin E."/>
            <person name="Kohn T."/>
            <person name="Peeters S.H."/>
            <person name="Heuer A."/>
            <person name="Rast P."/>
            <person name="Oberbeckmann S."/>
            <person name="Bunk B."/>
            <person name="Jeske O."/>
            <person name="Meyerdierks A."/>
            <person name="Storesund J.E."/>
            <person name="Kallscheuer N."/>
            <person name="Luecker S."/>
            <person name="Lage O.M."/>
            <person name="Pohl T."/>
            <person name="Merkel B.J."/>
            <person name="Hornburger P."/>
            <person name="Mueller R.-W."/>
            <person name="Bruemmer F."/>
            <person name="Labrenz M."/>
            <person name="Spormann A.M."/>
            <person name="Op den Camp H."/>
            <person name="Overmann J."/>
            <person name="Amann R."/>
            <person name="Jetten M.S.M."/>
            <person name="Mascher T."/>
            <person name="Medema M.H."/>
            <person name="Devos D.P."/>
            <person name="Kaster A.-K."/>
            <person name="Ovreas L."/>
            <person name="Rohde M."/>
            <person name="Galperin M.Y."/>
            <person name="Jogler C."/>
        </authorList>
    </citation>
    <scope>NUCLEOTIDE SEQUENCE [LARGE SCALE GENOMIC DNA]</scope>
    <source>
        <strain evidence="3 4">Q31a</strain>
    </source>
</reference>
<gene>
    <name evidence="3" type="ORF">Q31a_46220</name>
</gene>
<dbReference type="RefSeq" id="WP_145082257.1">
    <property type="nucleotide sequence ID" value="NZ_CP036298.1"/>
</dbReference>
<dbReference type="SMART" id="SM00228">
    <property type="entry name" value="PDZ"/>
    <property type="match status" value="1"/>
</dbReference>
<dbReference type="AlphaFoldDB" id="A0A518GCG4"/>
<dbReference type="EMBL" id="CP036298">
    <property type="protein sequence ID" value="QDV26250.1"/>
    <property type="molecule type" value="Genomic_DNA"/>
</dbReference>
<proteinExistence type="predicted"/>
<accession>A0A518GCG4</accession>
<dbReference type="Gene3D" id="3.80.10.10">
    <property type="entry name" value="Ribonuclease Inhibitor"/>
    <property type="match status" value="1"/>
</dbReference>
<keyword evidence="4" id="KW-1185">Reference proteome</keyword>
<evidence type="ECO:0000313" key="3">
    <source>
        <dbReference type="EMBL" id="QDV26250.1"/>
    </source>
</evidence>
<evidence type="ECO:0000259" key="2">
    <source>
        <dbReference type="SMART" id="SM00228"/>
    </source>
</evidence>
<dbReference type="InterPro" id="IPR036034">
    <property type="entry name" value="PDZ_sf"/>
</dbReference>
<feature type="compositionally biased region" description="Basic and acidic residues" evidence="1">
    <location>
        <begin position="78"/>
        <end position="89"/>
    </location>
</feature>
<evidence type="ECO:0000313" key="4">
    <source>
        <dbReference type="Proteomes" id="UP000318017"/>
    </source>
</evidence>
<dbReference type="Proteomes" id="UP000318017">
    <property type="component" value="Chromosome"/>
</dbReference>
<sequence length="480" mass="52966">MQGLPSVYRNKLASPLQVFRVWRMPSSFAALGPVRAYRMGLLVVCLMICLVTAGANAQDAPPPETTAALENNDAPETTEGRESGAEKSSDPVAESGLQPEPPDEQQILESIAGLNDSSYRARQLARWRLEQHPVASLKVIQQVIDRVDHNTGAQLIELLGTLATENDLQIGLTARRILQEVAGQVTYAGALARTTLQAIDDVQEAQAVQKLKLHGAKLHHGPIRLYNDEAMSTANLQSVLELDISFDWNRDAVQRIRFLKSIDTLYINGLRLERELLESISHLSNLRNLKFRHVEVSPDDFALLRELVDIEYLEISYSNIDDSAVELLSSLPVSQYLRLFGTEVTQEGVAKISKQLDSVKIFYGHGGFLGVAAPQAVVTQVVPGSAADLAGIQLEDRLDLVGDVPIKNFDELRSELGKYRVGEPIQVTLTRAPESRRRLRMLPAPVPIPDDKPQPDKDGEQPSEDQVIVVTVKLGEEPSY</sequence>
<dbReference type="InterPro" id="IPR032675">
    <property type="entry name" value="LRR_dom_sf"/>
</dbReference>
<evidence type="ECO:0000256" key="1">
    <source>
        <dbReference type="SAM" id="MobiDB-lite"/>
    </source>
</evidence>
<dbReference type="Gene3D" id="2.30.42.10">
    <property type="match status" value="1"/>
</dbReference>
<name>A0A518GCG4_9BACT</name>
<feature type="domain" description="PDZ" evidence="2">
    <location>
        <begin position="364"/>
        <end position="433"/>
    </location>
</feature>
<protein>
    <recommendedName>
        <fullName evidence="2">PDZ domain-containing protein</fullName>
    </recommendedName>
</protein>
<dbReference type="InterPro" id="IPR001478">
    <property type="entry name" value="PDZ"/>
</dbReference>
<feature type="region of interest" description="Disordered" evidence="1">
    <location>
        <begin position="440"/>
        <end position="466"/>
    </location>
</feature>
<organism evidence="3 4">
    <name type="scientific">Aureliella helgolandensis</name>
    <dbReference type="NCBI Taxonomy" id="2527968"/>
    <lineage>
        <taxon>Bacteria</taxon>
        <taxon>Pseudomonadati</taxon>
        <taxon>Planctomycetota</taxon>
        <taxon>Planctomycetia</taxon>
        <taxon>Pirellulales</taxon>
        <taxon>Pirellulaceae</taxon>
        <taxon>Aureliella</taxon>
    </lineage>
</organism>
<dbReference type="SUPFAM" id="SSF52047">
    <property type="entry name" value="RNI-like"/>
    <property type="match status" value="1"/>
</dbReference>
<feature type="region of interest" description="Disordered" evidence="1">
    <location>
        <begin position="57"/>
        <end position="103"/>
    </location>
</feature>
<feature type="compositionally biased region" description="Basic and acidic residues" evidence="1">
    <location>
        <begin position="449"/>
        <end position="460"/>
    </location>
</feature>